<sequence>MYKESSDEILKRMKSYVENDVSTMEGTLIHDALAPCSYELGDTREDLKEILNKVFVQNAYKNNYSEELELRCAEHGVYRKKGKQATGIITIEGVKETEISKGTIVQTKLNLQYKTLEDVKILENGMVDIPIQAVEEGTEYNVKSNTIIEIPIAIIGIDKIYNKESIVDGRDTEDDKSLYNRFLIKVRTPSTSGNIYDYMNWSLEINGTGNCIVKPLWNGAGTVKVILVNSSGRCPSEEIIKNVKDNIEKKRPIGADVTVVGVNETNIKVECKLILNKNTNKEDVKKEVIKNIKDYLATISLKSNIVRYNKIANCILNIDTVIDYKELKINDSNTDIELKEDTIAILESVVVDSAT</sequence>
<dbReference type="RefSeq" id="WP_163249905.1">
    <property type="nucleotide sequence ID" value="NZ_SXDP01000017.1"/>
</dbReference>
<protein>
    <submittedName>
        <fullName evidence="5">Baseplate J/gp47 family protein</fullName>
    </submittedName>
</protein>
<evidence type="ECO:0000256" key="1">
    <source>
        <dbReference type="ARBA" id="ARBA00038087"/>
    </source>
</evidence>
<name>A0A6M0RCR1_9CLOT</name>
<dbReference type="EMBL" id="SXDP01000017">
    <property type="protein sequence ID" value="NEZ47953.1"/>
    <property type="molecule type" value="Genomic_DNA"/>
</dbReference>
<dbReference type="Proteomes" id="UP000473885">
    <property type="component" value="Unassembled WGS sequence"/>
</dbReference>
<dbReference type="Pfam" id="PF26078">
    <property type="entry name" value="Baseplate_J_M"/>
    <property type="match status" value="1"/>
</dbReference>
<keyword evidence="6" id="KW-1185">Reference proteome</keyword>
<evidence type="ECO:0000259" key="4">
    <source>
        <dbReference type="Pfam" id="PF26079"/>
    </source>
</evidence>
<proteinExistence type="inferred from homology"/>
<organism evidence="5 6">
    <name type="scientific">Clostridium niameyense</name>
    <dbReference type="NCBI Taxonomy" id="1622073"/>
    <lineage>
        <taxon>Bacteria</taxon>
        <taxon>Bacillati</taxon>
        <taxon>Bacillota</taxon>
        <taxon>Clostridia</taxon>
        <taxon>Eubacteriales</taxon>
        <taxon>Clostridiaceae</taxon>
        <taxon>Clostridium</taxon>
    </lineage>
</organism>
<evidence type="ECO:0000259" key="3">
    <source>
        <dbReference type="Pfam" id="PF26078"/>
    </source>
</evidence>
<feature type="domain" description="Baseplate protein J-like barrel" evidence="2">
    <location>
        <begin position="89"/>
        <end position="168"/>
    </location>
</feature>
<dbReference type="InterPro" id="IPR058530">
    <property type="entry name" value="Baseplate_J-like_C"/>
</dbReference>
<gene>
    <name evidence="5" type="ORF">FDF74_12250</name>
</gene>
<dbReference type="PANTHER" id="PTHR37829">
    <property type="entry name" value="PHAGE-LIKE ELEMENT PBSX PROTEIN XKDT"/>
    <property type="match status" value="1"/>
</dbReference>
<dbReference type="Pfam" id="PF26079">
    <property type="entry name" value="Baseplate_J_C"/>
    <property type="match status" value="1"/>
</dbReference>
<evidence type="ECO:0000259" key="2">
    <source>
        <dbReference type="Pfam" id="PF04865"/>
    </source>
</evidence>
<reference evidence="5 6" key="1">
    <citation type="submission" date="2019-04" db="EMBL/GenBank/DDBJ databases">
        <title>Genome sequencing of Clostridium botulinum Groups I-IV and Clostridium butyricum.</title>
        <authorList>
            <person name="Brunt J."/>
            <person name="Van Vliet A.H.M."/>
            <person name="Stringer S.C."/>
            <person name="Carter A.T."/>
            <person name="Peck M.W."/>
        </authorList>
    </citation>
    <scope>NUCLEOTIDE SEQUENCE [LARGE SCALE GENOMIC DNA]</scope>
    <source>
        <strain evidence="5 6">IFR 18/094</strain>
    </source>
</reference>
<feature type="domain" description="Baseplate J-like C-terminal" evidence="4">
    <location>
        <begin position="268"/>
        <end position="351"/>
    </location>
</feature>
<dbReference type="InterPro" id="IPR058531">
    <property type="entry name" value="Baseplate_J_M"/>
</dbReference>
<dbReference type="InterPro" id="IPR052399">
    <property type="entry name" value="Phage_Baseplate_Assmbl_Protein"/>
</dbReference>
<dbReference type="AlphaFoldDB" id="A0A6M0RCR1"/>
<evidence type="ECO:0000313" key="6">
    <source>
        <dbReference type="Proteomes" id="UP000473885"/>
    </source>
</evidence>
<comment type="caution">
    <text evidence="5">The sequence shown here is derived from an EMBL/GenBank/DDBJ whole genome shotgun (WGS) entry which is preliminary data.</text>
</comment>
<accession>A0A6M0RCR1</accession>
<evidence type="ECO:0000313" key="5">
    <source>
        <dbReference type="EMBL" id="NEZ47953.1"/>
    </source>
</evidence>
<dbReference type="InterPro" id="IPR006949">
    <property type="entry name" value="Barrel_Baseplate_J-like"/>
</dbReference>
<dbReference type="Pfam" id="PF04865">
    <property type="entry name" value="Baseplate_J"/>
    <property type="match status" value="1"/>
</dbReference>
<comment type="similarity">
    <text evidence="1">Belongs to the Mu gp47/PBSX XkdT family.</text>
</comment>
<feature type="domain" description="Baseplate J-like central" evidence="3">
    <location>
        <begin position="190"/>
        <end position="261"/>
    </location>
</feature>
<dbReference type="PANTHER" id="PTHR37829:SF3">
    <property type="entry name" value="PROTEIN JAYE-RELATED"/>
    <property type="match status" value="1"/>
</dbReference>